<dbReference type="InterPro" id="IPR051276">
    <property type="entry name" value="Saccharopine_DH-like_oxidrdct"/>
</dbReference>
<organism evidence="3 4">
    <name type="scientific">Vitrella brassicaformis (strain CCMP3155)</name>
    <dbReference type="NCBI Taxonomy" id="1169540"/>
    <lineage>
        <taxon>Eukaryota</taxon>
        <taxon>Sar</taxon>
        <taxon>Alveolata</taxon>
        <taxon>Colpodellida</taxon>
        <taxon>Vitrellaceae</taxon>
        <taxon>Vitrella</taxon>
    </lineage>
</organism>
<dbReference type="VEuPathDB" id="CryptoDB:Vbra_11547"/>
<dbReference type="PhylomeDB" id="A0A0G4EEI3"/>
<dbReference type="PANTHER" id="PTHR12286:SF5">
    <property type="entry name" value="SACCHAROPINE DEHYDROGENASE-LIKE OXIDOREDUCTASE"/>
    <property type="match status" value="1"/>
</dbReference>
<dbReference type="OMA" id="GPYQLYG"/>
<dbReference type="SUPFAM" id="SSF51735">
    <property type="entry name" value="NAD(P)-binding Rossmann-fold domains"/>
    <property type="match status" value="1"/>
</dbReference>
<dbReference type="GO" id="GO:0005811">
    <property type="term" value="C:lipid droplet"/>
    <property type="evidence" value="ECO:0007669"/>
    <property type="project" value="TreeGrafter"/>
</dbReference>
<dbReference type="Proteomes" id="UP000041254">
    <property type="component" value="Unassembled WGS sequence"/>
</dbReference>
<dbReference type="Pfam" id="PF03435">
    <property type="entry name" value="Sacchrp_dh_NADP"/>
    <property type="match status" value="1"/>
</dbReference>
<evidence type="ECO:0000256" key="1">
    <source>
        <dbReference type="ARBA" id="ARBA00038048"/>
    </source>
</evidence>
<keyword evidence="4" id="KW-1185">Reference proteome</keyword>
<dbReference type="InParanoid" id="A0A0G4EEI3"/>
<dbReference type="InterPro" id="IPR005097">
    <property type="entry name" value="Sacchrp_dh_NADP-bd"/>
</dbReference>
<dbReference type="EMBL" id="CDMY01000218">
    <property type="protein sequence ID" value="CEL94399.1"/>
    <property type="molecule type" value="Genomic_DNA"/>
</dbReference>
<proteinExistence type="inferred from homology"/>
<sequence>MPPSLSSDERESRPFDVIVWGATGFTGKLLSAYYAKTYGPSGHSVKYALGGRSKTKLDKVVEDIAEKLGDKMIKNTPLVIGDASDKASMIEVAKQTRAVASVVGPFAQHGEPLVAACAEAGTHYVDITGEFTFMRKMIVKYSSVAEQNGAKIVHACGFDSVPSDMGAFMVQSFAKEKFGRPCESVLLYMMDAAGGFSGGTLHSLMGMYEAPKEEQQRYASKDYLVAPKTEDALDLPPSKEWLLAGTKFQWDDDMQVYTAPFVMAGVNVKVVRRTASLLKELYGEEFSYDECAGIKNRLAANVALGAFTAMEYLNSFTIVRSIAKRLVPQGSGPSEKVMTSGYFDARVVGKTKDENGVIRKVVATVGSKLGDPGYMETAKMVGESALCAALDGSTTPSTYGVLTPATAFGDALIKRLRNAGMTFDVEELGAAEAPPTSA</sequence>
<gene>
    <name evidence="3" type="ORF">Vbra_11547</name>
</gene>
<dbReference type="OrthoDB" id="10268090at2759"/>
<name>A0A0G4EEI3_VITBC</name>
<accession>A0A0G4EEI3</accession>
<evidence type="ECO:0000259" key="2">
    <source>
        <dbReference type="Pfam" id="PF03435"/>
    </source>
</evidence>
<feature type="domain" description="Saccharopine dehydrogenase NADP binding" evidence="2">
    <location>
        <begin position="17"/>
        <end position="152"/>
    </location>
</feature>
<dbReference type="GO" id="GO:0005886">
    <property type="term" value="C:plasma membrane"/>
    <property type="evidence" value="ECO:0007669"/>
    <property type="project" value="TreeGrafter"/>
</dbReference>
<dbReference type="InterPro" id="IPR036291">
    <property type="entry name" value="NAD(P)-bd_dom_sf"/>
</dbReference>
<comment type="similarity">
    <text evidence="1">Belongs to the saccharopine dehydrogenase family.</text>
</comment>
<evidence type="ECO:0000313" key="4">
    <source>
        <dbReference type="Proteomes" id="UP000041254"/>
    </source>
</evidence>
<protein>
    <recommendedName>
        <fullName evidence="2">Saccharopine dehydrogenase NADP binding domain-containing protein</fullName>
    </recommendedName>
</protein>
<dbReference type="GO" id="GO:0009247">
    <property type="term" value="P:glycolipid biosynthetic process"/>
    <property type="evidence" value="ECO:0007669"/>
    <property type="project" value="TreeGrafter"/>
</dbReference>
<reference evidence="3 4" key="1">
    <citation type="submission" date="2014-11" db="EMBL/GenBank/DDBJ databases">
        <authorList>
            <person name="Zhu J."/>
            <person name="Qi W."/>
            <person name="Song R."/>
        </authorList>
    </citation>
    <scope>NUCLEOTIDE SEQUENCE [LARGE SCALE GENOMIC DNA]</scope>
</reference>
<dbReference type="AlphaFoldDB" id="A0A0G4EEI3"/>
<dbReference type="FunCoup" id="A0A0G4EEI3">
    <property type="interactions" value="3"/>
</dbReference>
<evidence type="ECO:0000313" key="3">
    <source>
        <dbReference type="EMBL" id="CEL94399.1"/>
    </source>
</evidence>
<dbReference type="Gene3D" id="3.40.50.720">
    <property type="entry name" value="NAD(P)-binding Rossmann-like Domain"/>
    <property type="match status" value="1"/>
</dbReference>
<dbReference type="GO" id="GO:0005739">
    <property type="term" value="C:mitochondrion"/>
    <property type="evidence" value="ECO:0007669"/>
    <property type="project" value="TreeGrafter"/>
</dbReference>
<dbReference type="PANTHER" id="PTHR12286">
    <property type="entry name" value="SACCHAROPINE DEHYDROGENASE-LIKE OXIDOREDUCTASE"/>
    <property type="match status" value="1"/>
</dbReference>